<gene>
    <name evidence="1" type="primary">LOC104265342</name>
</gene>
<dbReference type="SUPFAM" id="SSF54001">
    <property type="entry name" value="Cysteine proteinases"/>
    <property type="match status" value="1"/>
</dbReference>
<accession>A0A6F9DJG5</accession>
<proteinExistence type="evidence at transcript level"/>
<name>A0A6F9DJG5_9ASCI</name>
<dbReference type="InterPro" id="IPR038765">
    <property type="entry name" value="Papain-like_cys_pep_sf"/>
</dbReference>
<dbReference type="EMBL" id="LR787266">
    <property type="protein sequence ID" value="CAB3263128.1"/>
    <property type="molecule type" value="mRNA"/>
</dbReference>
<evidence type="ECO:0000313" key="1">
    <source>
        <dbReference type="EMBL" id="CAB3263128.1"/>
    </source>
</evidence>
<sequence length="428" mass="48806">MMICDGSMALINAIISSVFQTQIDLYLTTCWQIATGKHEETFVDQPFLHLCASHIMKNGKRMTKQNFPRHYKFGMHTFGMMVLSTSLADLSFVVHHLAVVCTTKCKEIAEASFAELKDLIESNPSCMQVETSDDSGDFLSNTDGHQSEKNKQYFAEIISKAKDSGHSHQKTNNNPYHAPKFIDAIQTHVLPWFLLWSGIMLGDLGRHGTLPSYKEYSKFYKNLSSKTTQTIAKNNRTQGIMEKSQQELKRTRLRGRKFKNLAEFVQVYDETNLPVLKFHDGYRTKPVKRKKLNVCHDLAEETWAKKSKTGPTNQGVYFQPSKKLLQFESKKTGEVKVTGSQEVRDLWQSKDSNVVVASLQNGQHLLRLCSFKTLQGNTWLDSEVLEFALRMFIQNDSNVFVLDTFVVGCILNKDGPLLKRNLYSKVHV</sequence>
<dbReference type="AlphaFoldDB" id="A0A6F9DJG5"/>
<organism evidence="1">
    <name type="scientific">Phallusia mammillata</name>
    <dbReference type="NCBI Taxonomy" id="59560"/>
    <lineage>
        <taxon>Eukaryota</taxon>
        <taxon>Metazoa</taxon>
        <taxon>Chordata</taxon>
        <taxon>Tunicata</taxon>
        <taxon>Ascidiacea</taxon>
        <taxon>Phlebobranchia</taxon>
        <taxon>Ascidiidae</taxon>
        <taxon>Phallusia</taxon>
    </lineage>
</organism>
<reference evidence="1" key="1">
    <citation type="submission" date="2020-04" db="EMBL/GenBank/DDBJ databases">
        <authorList>
            <person name="Neveu A P."/>
        </authorList>
    </citation>
    <scope>NUCLEOTIDE SEQUENCE</scope>
    <source>
        <tissue evidence="1">Whole embryo</tissue>
    </source>
</reference>
<protein>
    <submittedName>
        <fullName evidence="1">Uncharacterized protein LOC104265342</fullName>
    </submittedName>
</protein>